<reference evidence="4 5" key="1">
    <citation type="journal article" date="2016" name="Proc. Natl. Acad. Sci. U.S.A.">
        <title>Comparative genomics of biotechnologically important yeasts.</title>
        <authorList>
            <person name="Riley R."/>
            <person name="Haridas S."/>
            <person name="Wolfe K.H."/>
            <person name="Lopes M.R."/>
            <person name="Hittinger C.T."/>
            <person name="Goeker M."/>
            <person name="Salamov A.A."/>
            <person name="Wisecaver J.H."/>
            <person name="Long T.M."/>
            <person name="Calvey C.H."/>
            <person name="Aerts A.L."/>
            <person name="Barry K.W."/>
            <person name="Choi C."/>
            <person name="Clum A."/>
            <person name="Coughlan A.Y."/>
            <person name="Deshpande S."/>
            <person name="Douglass A.P."/>
            <person name="Hanson S.J."/>
            <person name="Klenk H.-P."/>
            <person name="LaButti K.M."/>
            <person name="Lapidus A."/>
            <person name="Lindquist E.A."/>
            <person name="Lipzen A.M."/>
            <person name="Meier-Kolthoff J.P."/>
            <person name="Ohm R.A."/>
            <person name="Otillar R.P."/>
            <person name="Pangilinan J.L."/>
            <person name="Peng Y."/>
            <person name="Rokas A."/>
            <person name="Rosa C.A."/>
            <person name="Scheuner C."/>
            <person name="Sibirny A.A."/>
            <person name="Slot J.C."/>
            <person name="Stielow J.B."/>
            <person name="Sun H."/>
            <person name="Kurtzman C.P."/>
            <person name="Blackwell M."/>
            <person name="Grigoriev I.V."/>
            <person name="Jeffries T.W."/>
        </authorList>
    </citation>
    <scope>NUCLEOTIDE SEQUENCE [LARGE SCALE GENOMIC DNA]</scope>
    <source>
        <strain evidence="4 5">NRRL Y-11557</strain>
    </source>
</reference>
<dbReference type="InterPro" id="IPR038514">
    <property type="entry name" value="AAR2_C_sf"/>
</dbReference>
<dbReference type="CDD" id="cd13777">
    <property type="entry name" value="Aar2_N"/>
    <property type="match status" value="1"/>
</dbReference>
<evidence type="ECO:0000259" key="3">
    <source>
        <dbReference type="Pfam" id="PF20981"/>
    </source>
</evidence>
<dbReference type="CDD" id="cd13778">
    <property type="entry name" value="Aar2_C"/>
    <property type="match status" value="1"/>
</dbReference>
<accession>A0A1E3QFI1</accession>
<evidence type="ECO:0000256" key="1">
    <source>
        <dbReference type="ARBA" id="ARBA00006281"/>
    </source>
</evidence>
<gene>
    <name evidence="4" type="ORF">LIPSTDRAFT_215719</name>
</gene>
<dbReference type="GO" id="GO:0000244">
    <property type="term" value="P:spliceosomal tri-snRNP complex assembly"/>
    <property type="evidence" value="ECO:0007669"/>
    <property type="project" value="TreeGrafter"/>
</dbReference>
<dbReference type="InterPro" id="IPR033647">
    <property type="entry name" value="Aar2_N"/>
</dbReference>
<dbReference type="STRING" id="675824.A0A1E3QFI1"/>
<dbReference type="Pfam" id="PF20981">
    <property type="entry name" value="AAR2_1st"/>
    <property type="match status" value="1"/>
</dbReference>
<sequence length="358" mass="40361">MAVPPPKTTLILYNIPDKCLLGIDLQFFTSTADFSGIKLIPDGVHVLHWSSPTADPTGTENAIPTSSKIMNNHDEEDSDNVLLKSQAVRESDNIVMSNMNLRMAVFFEAIEGKTTSMTWDEEAEEFVTSKRDVDVVKYWLAGLRKLYPHLISYPESSPEFAALTFLLTPKLLSTYLPESYNKAVPVSSITASSTDSLLLSQAISKASSSSNRSTPLDDTDSFRFLNFDLKRQRTWREGAVGRELTTAALDRSWFLGDLVSRERNGDYNAVLAELQLCFVLLVLLANYSAAEQWKRIVELLCTCKSAVSSQPKVYRKFLDTLYAQFQLIYEGCARLWYTPTIDLLAWKIRHLQSLKSRL</sequence>
<dbReference type="InterPro" id="IPR033648">
    <property type="entry name" value="AAR2_C"/>
</dbReference>
<name>A0A1E3QFI1_LIPST</name>
<evidence type="ECO:0000259" key="2">
    <source>
        <dbReference type="Pfam" id="PF05282"/>
    </source>
</evidence>
<evidence type="ECO:0008006" key="6">
    <source>
        <dbReference type="Google" id="ProtNLM"/>
    </source>
</evidence>
<dbReference type="InterPro" id="IPR038516">
    <property type="entry name" value="AAR2_N_sf"/>
</dbReference>
<feature type="domain" description="AAR2 C-terminal" evidence="2">
    <location>
        <begin position="230"/>
        <end position="330"/>
    </location>
</feature>
<dbReference type="Pfam" id="PF05282">
    <property type="entry name" value="AAR2"/>
    <property type="match status" value="1"/>
</dbReference>
<dbReference type="EMBL" id="KV454290">
    <property type="protein sequence ID" value="ODQ75757.1"/>
    <property type="molecule type" value="Genomic_DNA"/>
</dbReference>
<dbReference type="PANTHER" id="PTHR12689:SF4">
    <property type="entry name" value="PROTEIN AAR2 HOMOLOG"/>
    <property type="match status" value="1"/>
</dbReference>
<dbReference type="Proteomes" id="UP000094385">
    <property type="component" value="Unassembled WGS sequence"/>
</dbReference>
<comment type="similarity">
    <text evidence="1">Belongs to the AAR2 family.</text>
</comment>
<dbReference type="AlphaFoldDB" id="A0A1E3QFI1"/>
<evidence type="ECO:0000313" key="4">
    <source>
        <dbReference type="EMBL" id="ODQ75757.1"/>
    </source>
</evidence>
<dbReference type="InterPro" id="IPR007946">
    <property type="entry name" value="AAR2"/>
</dbReference>
<protein>
    <recommendedName>
        <fullName evidence="6">A1 cistron-splicing factor AAR2</fullName>
    </recommendedName>
</protein>
<feature type="domain" description="AAR2 N-terminal" evidence="3">
    <location>
        <begin position="7"/>
        <end position="177"/>
    </location>
</feature>
<keyword evidence="5" id="KW-1185">Reference proteome</keyword>
<dbReference type="OrthoDB" id="201752at2759"/>
<dbReference type="Gene3D" id="1.25.40.550">
    <property type="entry name" value="Aar2, C-terminal domain-like"/>
    <property type="match status" value="1"/>
</dbReference>
<organism evidence="4 5">
    <name type="scientific">Lipomyces starkeyi NRRL Y-11557</name>
    <dbReference type="NCBI Taxonomy" id="675824"/>
    <lineage>
        <taxon>Eukaryota</taxon>
        <taxon>Fungi</taxon>
        <taxon>Dikarya</taxon>
        <taxon>Ascomycota</taxon>
        <taxon>Saccharomycotina</taxon>
        <taxon>Lipomycetes</taxon>
        <taxon>Lipomycetales</taxon>
        <taxon>Lipomycetaceae</taxon>
        <taxon>Lipomyces</taxon>
    </lineage>
</organism>
<evidence type="ECO:0000313" key="5">
    <source>
        <dbReference type="Proteomes" id="UP000094385"/>
    </source>
</evidence>
<dbReference type="PANTHER" id="PTHR12689">
    <property type="entry name" value="A1 CISTRON SPLICING FACTOR AAR2-RELATED"/>
    <property type="match status" value="1"/>
</dbReference>
<proteinExistence type="inferred from homology"/>
<dbReference type="Gene3D" id="2.60.34.20">
    <property type="match status" value="1"/>
</dbReference>